<dbReference type="Gene3D" id="1.10.940.10">
    <property type="entry name" value="NusB-like"/>
    <property type="match status" value="1"/>
</dbReference>
<dbReference type="InterPro" id="IPR054728">
    <property type="entry name" value="RsmB-like_ferredoxin"/>
</dbReference>
<proteinExistence type="inferred from homology"/>
<dbReference type="NCBIfam" id="NF008149">
    <property type="entry name" value="PRK10901.1"/>
    <property type="match status" value="1"/>
</dbReference>
<dbReference type="EC" id="2.1.1.176" evidence="8"/>
<organism evidence="8 9">
    <name type="scientific">Undibacterium luofuense</name>
    <dbReference type="NCBI Taxonomy" id="2828733"/>
    <lineage>
        <taxon>Bacteria</taxon>
        <taxon>Pseudomonadati</taxon>
        <taxon>Pseudomonadota</taxon>
        <taxon>Betaproteobacteria</taxon>
        <taxon>Burkholderiales</taxon>
        <taxon>Oxalobacteraceae</taxon>
        <taxon>Undibacterium</taxon>
    </lineage>
</organism>
<evidence type="ECO:0000256" key="6">
    <source>
        <dbReference type="SAM" id="MobiDB-lite"/>
    </source>
</evidence>
<gene>
    <name evidence="8" type="primary">rsmB</name>
    <name evidence="8" type="ORF">KDM89_00500</name>
</gene>
<sequence>MQDTTRKTLSLSSPRPQRTRSATRPYAGTRPSVPEKPAPELTDVRADSLAYALSGAAQAIAAVLEGTALPQALTDIFTRLQATPQARGAIQDIAYRSMRQLGRTEALLQIMTSKKPEPVLLYGLLCASLTLLMREGDQELAYEPFVVVDQAVSAAASSSHMVFAKGMVNAVLRRFLREQDELMRLVVKQPAARWNYPQWWVDQVRSAYPAQWETILEAGNHQPPMTLRVNQRLTDCDSYQQQLAAAGLESVKIGPSALKLLRPVPVQQIPGFAEGMCSVQDAAAQLAAPLLDVQNGMRVLDACAAPGGKTCHLLELADLDLTALDADAVRLARVHDNLQRLQLKARVQRGDASRSDWWDQRPYDRILADVPCTASGVVRRHPDSRWLRRKTDTAQLAALSARILDNLWRMLAPGGKMLMVTCSVWPAESEAQAAAFAARHQVIRLDAPGQLLPETGKTSDTHNEHDGLFYALFQKPEQS</sequence>
<dbReference type="Pfam" id="PF22458">
    <property type="entry name" value="RsmF-B_ferredox"/>
    <property type="match status" value="1"/>
</dbReference>
<dbReference type="InterPro" id="IPR049560">
    <property type="entry name" value="MeTrfase_RsmB-F_NOP2_cat"/>
</dbReference>
<dbReference type="PROSITE" id="PS51686">
    <property type="entry name" value="SAM_MT_RSMB_NOP"/>
    <property type="match status" value="1"/>
</dbReference>
<dbReference type="InterPro" id="IPR001678">
    <property type="entry name" value="MeTrfase_RsmB-F_NOP2_dom"/>
</dbReference>
<feature type="binding site" evidence="5">
    <location>
        <begin position="303"/>
        <end position="309"/>
    </location>
    <ligand>
        <name>S-adenosyl-L-methionine</name>
        <dbReference type="ChEBI" id="CHEBI:59789"/>
    </ligand>
</feature>
<dbReference type="PANTHER" id="PTHR22807:SF61">
    <property type="entry name" value="NOL1_NOP2_SUN FAMILY PROTEIN _ ANTITERMINATION NUSB DOMAIN-CONTAINING PROTEIN"/>
    <property type="match status" value="1"/>
</dbReference>
<name>A0A941DIQ0_9BURK</name>
<evidence type="ECO:0000256" key="5">
    <source>
        <dbReference type="PROSITE-ProRule" id="PRU01023"/>
    </source>
</evidence>
<evidence type="ECO:0000313" key="9">
    <source>
        <dbReference type="Proteomes" id="UP000680067"/>
    </source>
</evidence>
<comment type="caution">
    <text evidence="8">The sequence shown here is derived from an EMBL/GenBank/DDBJ whole genome shotgun (WGS) entry which is preliminary data.</text>
</comment>
<feature type="compositionally biased region" description="Polar residues" evidence="6">
    <location>
        <begin position="7"/>
        <end position="22"/>
    </location>
</feature>
<evidence type="ECO:0000256" key="4">
    <source>
        <dbReference type="ARBA" id="ARBA00022884"/>
    </source>
</evidence>
<reference evidence="8" key="1">
    <citation type="submission" date="2021-04" db="EMBL/GenBank/DDBJ databases">
        <title>novel species isolated from subtropical streams in China.</title>
        <authorList>
            <person name="Lu H."/>
        </authorList>
    </citation>
    <scope>NUCLEOTIDE SEQUENCE</scope>
    <source>
        <strain evidence="8">LFS511W</strain>
    </source>
</reference>
<feature type="binding site" evidence="5">
    <location>
        <position position="325"/>
    </location>
    <ligand>
        <name>S-adenosyl-L-methionine</name>
        <dbReference type="ChEBI" id="CHEBI:59789"/>
    </ligand>
</feature>
<dbReference type="Gene3D" id="1.10.287.730">
    <property type="entry name" value="Helix hairpin bin"/>
    <property type="match status" value="1"/>
</dbReference>
<evidence type="ECO:0000256" key="2">
    <source>
        <dbReference type="ARBA" id="ARBA00022679"/>
    </source>
</evidence>
<dbReference type="EMBL" id="JAGSPN010000001">
    <property type="protein sequence ID" value="MBR7780605.1"/>
    <property type="molecule type" value="Genomic_DNA"/>
</dbReference>
<feature type="domain" description="SAM-dependent MTase RsmB/NOP-type" evidence="7">
    <location>
        <begin position="215"/>
        <end position="476"/>
    </location>
</feature>
<dbReference type="InterPro" id="IPR023267">
    <property type="entry name" value="RCMT"/>
</dbReference>
<comment type="similarity">
    <text evidence="5">Belongs to the class I-like SAM-binding methyltransferase superfamily. RsmB/NOP family.</text>
</comment>
<dbReference type="GO" id="GO:0008649">
    <property type="term" value="F:rRNA methyltransferase activity"/>
    <property type="evidence" value="ECO:0007669"/>
    <property type="project" value="InterPro"/>
</dbReference>
<dbReference type="SUPFAM" id="SSF53335">
    <property type="entry name" value="S-adenosyl-L-methionine-dependent methyltransferases"/>
    <property type="match status" value="1"/>
</dbReference>
<dbReference type="InterPro" id="IPR035926">
    <property type="entry name" value="NusB-like_sf"/>
</dbReference>
<dbReference type="PANTHER" id="PTHR22807">
    <property type="entry name" value="NOP2 YEAST -RELATED NOL1/NOP2/FMU SUN DOMAIN-CONTAINING"/>
    <property type="match status" value="1"/>
</dbReference>
<dbReference type="CDD" id="cd02440">
    <property type="entry name" value="AdoMet_MTases"/>
    <property type="match status" value="1"/>
</dbReference>
<dbReference type="InterPro" id="IPR029063">
    <property type="entry name" value="SAM-dependent_MTases_sf"/>
</dbReference>
<dbReference type="SUPFAM" id="SSF48013">
    <property type="entry name" value="NusB-like"/>
    <property type="match status" value="1"/>
</dbReference>
<dbReference type="Proteomes" id="UP000680067">
    <property type="component" value="Unassembled WGS sequence"/>
</dbReference>
<keyword evidence="1 5" id="KW-0489">Methyltransferase</keyword>
<dbReference type="RefSeq" id="WP_212686005.1">
    <property type="nucleotide sequence ID" value="NZ_CAXBSD010000001.1"/>
</dbReference>
<dbReference type="Gene3D" id="3.30.70.1170">
    <property type="entry name" value="Sun protein, domain 3"/>
    <property type="match status" value="1"/>
</dbReference>
<protein>
    <submittedName>
        <fullName evidence="8">16S rRNA (Cytosine(967)-C(5))-methyltransferase RsmB</fullName>
        <ecNumber evidence="8">2.1.1.176</ecNumber>
    </submittedName>
</protein>
<feature type="binding site" evidence="5">
    <location>
        <position position="351"/>
    </location>
    <ligand>
        <name>S-adenosyl-L-methionine</name>
        <dbReference type="ChEBI" id="CHEBI:59789"/>
    </ligand>
</feature>
<accession>A0A941DIQ0</accession>
<dbReference type="AlphaFoldDB" id="A0A941DIQ0"/>
<keyword evidence="9" id="KW-1185">Reference proteome</keyword>
<dbReference type="Gene3D" id="3.40.50.150">
    <property type="entry name" value="Vaccinia Virus protein VP39"/>
    <property type="match status" value="1"/>
</dbReference>
<evidence type="ECO:0000259" key="7">
    <source>
        <dbReference type="PROSITE" id="PS51686"/>
    </source>
</evidence>
<keyword evidence="3 5" id="KW-0949">S-adenosyl-L-methionine</keyword>
<feature type="region of interest" description="Disordered" evidence="6">
    <location>
        <begin position="1"/>
        <end position="41"/>
    </location>
</feature>
<keyword evidence="2 5" id="KW-0808">Transferase</keyword>
<feature type="active site" description="Nucleophile" evidence="5">
    <location>
        <position position="422"/>
    </location>
</feature>
<dbReference type="InterPro" id="IPR004573">
    <property type="entry name" value="rRNA_ssu_MeTfrase_B"/>
</dbReference>
<dbReference type="NCBIfam" id="TIGR00563">
    <property type="entry name" value="rsmB"/>
    <property type="match status" value="1"/>
</dbReference>
<evidence type="ECO:0000313" key="8">
    <source>
        <dbReference type="EMBL" id="MBR7780605.1"/>
    </source>
</evidence>
<keyword evidence="4 5" id="KW-0694">RNA-binding</keyword>
<evidence type="ECO:0000256" key="3">
    <source>
        <dbReference type="ARBA" id="ARBA00022691"/>
    </source>
</evidence>
<evidence type="ECO:0000256" key="1">
    <source>
        <dbReference type="ARBA" id="ARBA00022603"/>
    </source>
</evidence>
<dbReference type="PRINTS" id="PR02008">
    <property type="entry name" value="RCMTFAMILY"/>
</dbReference>
<dbReference type="GO" id="GO:0003723">
    <property type="term" value="F:RNA binding"/>
    <property type="evidence" value="ECO:0007669"/>
    <property type="project" value="UniProtKB-UniRule"/>
</dbReference>
<dbReference type="Pfam" id="PF01189">
    <property type="entry name" value="Methyltr_RsmB-F"/>
    <property type="match status" value="1"/>
</dbReference>
<feature type="binding site" evidence="5">
    <location>
        <position position="369"/>
    </location>
    <ligand>
        <name>S-adenosyl-L-methionine</name>
        <dbReference type="ChEBI" id="CHEBI:59789"/>
    </ligand>
</feature>